<dbReference type="InterPro" id="IPR003598">
    <property type="entry name" value="Ig_sub2"/>
</dbReference>
<dbReference type="Pfam" id="PF24518">
    <property type="entry name" value="Ig_CD22"/>
    <property type="match status" value="1"/>
</dbReference>
<reference evidence="9 10" key="1">
    <citation type="submission" date="2018-11" db="EMBL/GenBank/DDBJ databases">
        <authorList>
            <person name="Lopez-Roques C."/>
            <person name="Donnadieu C."/>
            <person name="Bouchez O."/>
            <person name="Klopp C."/>
            <person name="Cabau C."/>
            <person name="Zahm M."/>
        </authorList>
    </citation>
    <scope>NUCLEOTIDE SEQUENCE [LARGE SCALE GENOMIC DNA]</scope>
    <source>
        <strain evidence="9">RS831</strain>
        <tissue evidence="9">Whole body</tissue>
    </source>
</reference>
<dbReference type="InterPro" id="IPR036179">
    <property type="entry name" value="Ig-like_dom_sf"/>
</dbReference>
<dbReference type="SUPFAM" id="SSF48726">
    <property type="entry name" value="Immunoglobulin"/>
    <property type="match status" value="7"/>
</dbReference>
<dbReference type="InterPro" id="IPR013783">
    <property type="entry name" value="Ig-like_fold"/>
</dbReference>
<dbReference type="CDD" id="cd00096">
    <property type="entry name" value="Ig"/>
    <property type="match status" value="2"/>
</dbReference>
<evidence type="ECO:0000313" key="9">
    <source>
        <dbReference type="EMBL" id="RVE63054.1"/>
    </source>
</evidence>
<gene>
    <name evidence="9" type="ORF">OJAV_G00162970</name>
</gene>
<feature type="chain" id="PRO_5018635592" description="B-cell receptor CD22" evidence="7">
    <location>
        <begin position="21"/>
        <end position="885"/>
    </location>
</feature>
<organism evidence="9 10">
    <name type="scientific">Oryzias javanicus</name>
    <name type="common">Javanese ricefish</name>
    <name type="synonym">Aplocheilus javanicus</name>
    <dbReference type="NCBI Taxonomy" id="123683"/>
    <lineage>
        <taxon>Eukaryota</taxon>
        <taxon>Metazoa</taxon>
        <taxon>Chordata</taxon>
        <taxon>Craniata</taxon>
        <taxon>Vertebrata</taxon>
        <taxon>Euteleostomi</taxon>
        <taxon>Actinopterygii</taxon>
        <taxon>Neopterygii</taxon>
        <taxon>Teleostei</taxon>
        <taxon>Neoteleostei</taxon>
        <taxon>Acanthomorphata</taxon>
        <taxon>Ovalentaria</taxon>
        <taxon>Atherinomorphae</taxon>
        <taxon>Beloniformes</taxon>
        <taxon>Adrianichthyidae</taxon>
        <taxon>Oryziinae</taxon>
        <taxon>Oryzias</taxon>
    </lineage>
</organism>
<evidence type="ECO:0000313" key="10">
    <source>
        <dbReference type="Proteomes" id="UP000283210"/>
    </source>
</evidence>
<evidence type="ECO:0000256" key="5">
    <source>
        <dbReference type="SAM" id="MobiDB-lite"/>
    </source>
</evidence>
<evidence type="ECO:0000256" key="7">
    <source>
        <dbReference type="SAM" id="SignalP"/>
    </source>
</evidence>
<dbReference type="EMBL" id="CM012452">
    <property type="protein sequence ID" value="RVE63054.1"/>
    <property type="molecule type" value="Genomic_DNA"/>
</dbReference>
<feature type="region of interest" description="Disordered" evidence="5">
    <location>
        <begin position="866"/>
        <end position="885"/>
    </location>
</feature>
<dbReference type="Pfam" id="PF13927">
    <property type="entry name" value="Ig_3"/>
    <property type="match status" value="2"/>
</dbReference>
<feature type="domain" description="Ig-like" evidence="8">
    <location>
        <begin position="329"/>
        <end position="417"/>
    </location>
</feature>
<keyword evidence="6" id="KW-1133">Transmembrane helix</keyword>
<dbReference type="SMART" id="SM00408">
    <property type="entry name" value="IGc2"/>
    <property type="match status" value="6"/>
</dbReference>
<keyword evidence="7" id="KW-0732">Signal</keyword>
<evidence type="ECO:0000259" key="8">
    <source>
        <dbReference type="PROSITE" id="PS50835"/>
    </source>
</evidence>
<feature type="domain" description="Ig-like" evidence="8">
    <location>
        <begin position="517"/>
        <end position="608"/>
    </location>
</feature>
<feature type="domain" description="Ig-like" evidence="8">
    <location>
        <begin position="613"/>
        <end position="699"/>
    </location>
</feature>
<dbReference type="AlphaFoldDB" id="A0A3S2NZI7"/>
<comment type="function">
    <text evidence="3">Most highly expressed siglec (sialic acid-binding immunoglobulin-like lectin) on B-cells that plays a role in various aspects of B-cell biology including differentiation, antigen presentation, and trafficking to bone marrow. Binds to alpha 2,6-linked sialic acid residues of surface molecules such as CD22 itself, CD45 and IgM in a cis configuration. Can also bind to ligands on other cells as an adhesion molecule in a trans configuration. Acts as an inhibitory coreceptor on the surface of B-cells and inhibits B-cell receptor induced signaling, characterized by inhibition of the calcium mobilization and cellular activation. Mechanistically, the immunoreceptor tyrosine-based inhibitory motif domain is phosphorylated by the Src kinase LYN, which in turn leads to the recruitment of the protein tyrosine phosphatase 1/PTPN6, leading to the negative regulation of BCR signaling. If this negative signaling from is of sufficient strength, apoptosis of the B-cell can be induced.</text>
</comment>
<evidence type="ECO:0000256" key="6">
    <source>
        <dbReference type="SAM" id="Phobius"/>
    </source>
</evidence>
<dbReference type="OrthoDB" id="10039395at2759"/>
<feature type="domain" description="Ig-like" evidence="8">
    <location>
        <begin position="246"/>
        <end position="326"/>
    </location>
</feature>
<accession>A0A3S2NZI7</accession>
<dbReference type="PROSITE" id="PS50835">
    <property type="entry name" value="IG_LIKE"/>
    <property type="match status" value="6"/>
</dbReference>
<evidence type="ECO:0000256" key="2">
    <source>
        <dbReference type="ARBA" id="ARBA00041781"/>
    </source>
</evidence>
<feature type="domain" description="Ig-like" evidence="8">
    <location>
        <begin position="704"/>
        <end position="777"/>
    </location>
</feature>
<dbReference type="InterPro" id="IPR007110">
    <property type="entry name" value="Ig-like_dom"/>
</dbReference>
<feature type="transmembrane region" description="Helical" evidence="6">
    <location>
        <begin position="788"/>
        <end position="810"/>
    </location>
</feature>
<evidence type="ECO:0000256" key="3">
    <source>
        <dbReference type="ARBA" id="ARBA00045430"/>
    </source>
</evidence>
<protein>
    <recommendedName>
        <fullName evidence="1">B-cell receptor CD22</fullName>
    </recommendedName>
    <alternativeName>
        <fullName evidence="2">Sialic acid-binding Ig-like lectin 2</fullName>
    </alternativeName>
</protein>
<dbReference type="PANTHER" id="PTHR46013">
    <property type="entry name" value="VASCULAR CELL ADHESION MOLECULE 1"/>
    <property type="match status" value="1"/>
</dbReference>
<evidence type="ECO:0000256" key="4">
    <source>
        <dbReference type="ARBA" id="ARBA00046458"/>
    </source>
</evidence>
<keyword evidence="6" id="KW-0812">Transmembrane</keyword>
<sequence>MNAHIFWWLVFLSVVKNVFSYQDNPFILEKTQLKAVKDSCVHIKCKPKSADISVEGADWLWLKDEIRTGEHGFTGTVVYSSNESKWPVSSLFKNRVNFSDFSLTSQRTHQSEQFCNILICGLTTNDSGSYSLRFFGKSEKAKWMTNPAANLTVVDNLCPITFEEPPEVLDSEKVTLTCSTLHTCPSNLRIDSSSGKLSQSSGQAKSISYSFPTSWRDDGREFSCQTSDNKNKYLIKKVRLTVKLAPKDESGDITLHVKEGEYVGRICTHPDADSSTKFHWLKNGQWYSDGASLKIVSVKESDSGYYNCKSNIPGTSGSRKVFIDVSYKPEVEVQMKWQNPDRSFKYVEEGDQITLECVVKRSKPQPHSFSWFRQSSFLPLHIGQTYKLRVKPEDRGYYSCIATNSVGSGYSKEYHLDVQFKPRSTMFLLGADKYKTKLNSNISFVCHTIANPKPLYSWYYYKKTDPSDWTILAGNERELELKPVQREDEACYVCNATNTIGAGSHSQPACIQVLFPPTNVLLSMDTKVREGQLITVTCTAESFPPADFTLDMSSNRNPESLEIAFSQSSDESNVFNHTFNATLAHEASYSCTASNSEGQQTSNQTKLEVEYSPKDVKVEAQPGSVVVENQPFSLDCSFHSNPPITSLTWMKKTNDSREMTVSSERRFSVKSASPSDCGWYSCSATNDVGTEKSQPVQITVHYAPKQTTIIEGEEQLHDGKHFVTLICSSLSDPPATYVWYKKKGNKKISSGNNLTVFSDQAGEYYCVAENEIGQRLSAPIRMFDRSIAAVKLLLIVPIFAFIVLVIFLLYRLRRNKLLQEKTMNTPVGSDFVGDNGNNCDKPLHDCSADTDTAEGQVEVSLLQATFRSNPGQQEAKGDSVPSDDD</sequence>
<dbReference type="SMART" id="SM00409">
    <property type="entry name" value="IG"/>
    <property type="match status" value="7"/>
</dbReference>
<keyword evidence="6" id="KW-0472">Membrane</keyword>
<comment type="subunit">
    <text evidence="4">Predominantly monomer of isoform CD22-beta. Also found as heterodimer of isoform CD22-beta and a shorter isoform. Interacts with PTPN6/SHP-1, LYN, SYK, PIK3R1/PIK3R2 and PLCG1 upon phosphorylation. Interacts with GRB2, INPP5D and SHC1 upon phosphorylation. May form a complex with INPP5D/SHIP, GRB2 and SHC1.</text>
</comment>
<keyword evidence="10" id="KW-1185">Reference proteome</keyword>
<dbReference type="Proteomes" id="UP000283210">
    <property type="component" value="Chromosome 16"/>
</dbReference>
<dbReference type="Pfam" id="PF13895">
    <property type="entry name" value="Ig_2"/>
    <property type="match status" value="3"/>
</dbReference>
<feature type="signal peptide" evidence="7">
    <location>
        <begin position="1"/>
        <end position="20"/>
    </location>
</feature>
<feature type="domain" description="Ig-like" evidence="8">
    <location>
        <begin position="422"/>
        <end position="512"/>
    </location>
</feature>
<dbReference type="InterPro" id="IPR056386">
    <property type="entry name" value="Ig_CD22"/>
</dbReference>
<name>A0A3S2NZI7_ORYJA</name>
<dbReference type="PANTHER" id="PTHR46013:SF4">
    <property type="entry name" value="B-CELL RECEPTOR CD22-RELATED"/>
    <property type="match status" value="1"/>
</dbReference>
<dbReference type="Gene3D" id="2.60.40.10">
    <property type="entry name" value="Immunoglobulins"/>
    <property type="match status" value="8"/>
</dbReference>
<proteinExistence type="predicted"/>
<dbReference type="InterPro" id="IPR003599">
    <property type="entry name" value="Ig_sub"/>
</dbReference>
<reference evidence="9 10" key="2">
    <citation type="submission" date="2019-01" db="EMBL/GenBank/DDBJ databases">
        <title>A chromosome length genome reference of the Java medaka (oryzias javanicus).</title>
        <authorList>
            <person name="Herpin A."/>
            <person name="Takehana Y."/>
            <person name="Naruse K."/>
            <person name="Ansai S."/>
            <person name="Kawaguchi M."/>
        </authorList>
    </citation>
    <scope>NUCLEOTIDE SEQUENCE [LARGE SCALE GENOMIC DNA]</scope>
    <source>
        <strain evidence="9">RS831</strain>
        <tissue evidence="9">Whole body</tissue>
    </source>
</reference>
<evidence type="ECO:0000256" key="1">
    <source>
        <dbReference type="ARBA" id="ARBA00040106"/>
    </source>
</evidence>